<keyword evidence="4" id="KW-1185">Reference proteome</keyword>
<proteinExistence type="predicted"/>
<dbReference type="PANTHER" id="PTHR35560">
    <property type="entry name" value="BLL0132 PROTEIN"/>
    <property type="match status" value="1"/>
</dbReference>
<dbReference type="InterPro" id="IPR032812">
    <property type="entry name" value="SbsA_Ig"/>
</dbReference>
<dbReference type="Gene3D" id="3.40.50.1820">
    <property type="entry name" value="alpha/beta hydrolase"/>
    <property type="match status" value="1"/>
</dbReference>
<evidence type="ECO:0000256" key="1">
    <source>
        <dbReference type="ARBA" id="ARBA00022729"/>
    </source>
</evidence>
<dbReference type="AlphaFoldDB" id="A0A9X1L011"/>
<dbReference type="PANTHER" id="PTHR35560:SF3">
    <property type="entry name" value="PEPTIDASE S9 PROLYL OLIGOPEPTIDASE CATALYTIC DOMAIN-CONTAINING PROTEIN"/>
    <property type="match status" value="1"/>
</dbReference>
<organism evidence="3 4">
    <name type="scientific">Fulvivirga sedimenti</name>
    <dbReference type="NCBI Taxonomy" id="2879465"/>
    <lineage>
        <taxon>Bacteria</taxon>
        <taxon>Pseudomonadati</taxon>
        <taxon>Bacteroidota</taxon>
        <taxon>Cytophagia</taxon>
        <taxon>Cytophagales</taxon>
        <taxon>Fulvivirgaceae</taxon>
        <taxon>Fulvivirga</taxon>
    </lineage>
</organism>
<name>A0A9X1L011_9BACT</name>
<evidence type="ECO:0000313" key="3">
    <source>
        <dbReference type="EMBL" id="MCA6078935.1"/>
    </source>
</evidence>
<gene>
    <name evidence="3" type="ORF">LDX50_28935</name>
</gene>
<protein>
    <recommendedName>
        <fullName evidence="2">SbsA Ig-like domain-containing protein</fullName>
    </recommendedName>
</protein>
<dbReference type="InterPro" id="IPR029058">
    <property type="entry name" value="AB_hydrolase_fold"/>
</dbReference>
<dbReference type="Proteomes" id="UP001139409">
    <property type="component" value="Unassembled WGS sequence"/>
</dbReference>
<evidence type="ECO:0000259" key="2">
    <source>
        <dbReference type="Pfam" id="PF13205"/>
    </source>
</evidence>
<feature type="domain" description="SbsA Ig-like" evidence="2">
    <location>
        <begin position="52"/>
        <end position="139"/>
    </location>
</feature>
<keyword evidence="1" id="KW-0732">Signal</keyword>
<dbReference type="RefSeq" id="WP_225699793.1">
    <property type="nucleotide sequence ID" value="NZ_JAIXNE010000007.1"/>
</dbReference>
<dbReference type="EMBL" id="JAIXNE010000007">
    <property type="protein sequence ID" value="MCA6078935.1"/>
    <property type="molecule type" value="Genomic_DNA"/>
</dbReference>
<dbReference type="PROSITE" id="PS51257">
    <property type="entry name" value="PROKAR_LIPOPROTEIN"/>
    <property type="match status" value="1"/>
</dbReference>
<evidence type="ECO:0000313" key="4">
    <source>
        <dbReference type="Proteomes" id="UP001139409"/>
    </source>
</evidence>
<sequence>MSHSKISNWGSHLLLLAGVVAFFLTGCGSSDPDPQRNISLLSASINGGNLVSGMINIPIEMEVDLVFSNGLNQNAFESQLSLSGGGQPSYDVVLSNGGTKATITADLNYDSEYTLTIGTGVIGTGGERLANSLNYQFTTAADDVIRSMAPCISDCLQSVELNGSEGPGTFEFYGNYPLYEQNAVWENLTQAVIVVHGASHNADDYYSYLSNSLRSESLDESTVLISPYFRNTSTGSDEDFYWSGVNYRDGDESSNSNKISSFKVLDELISQLADKDHFPVLQKIIITGQSSGGRFIHLYAPSNVSENNHPDISFEYIVSESQYFYYPDGRRIDEISNQLYMPSSCVGYDIWPFGYNVVPPYLAATDQATFNDQFTNRSIHYLLGSGTGSDPSFNTADCGATLLGSSRYQRGENMFRYMELAYPETHNHKKTVVPGVAHNGSQIYQSTEFKNLLRQLL</sequence>
<comment type="caution">
    <text evidence="3">The sequence shown here is derived from an EMBL/GenBank/DDBJ whole genome shotgun (WGS) entry which is preliminary data.</text>
</comment>
<reference evidence="3" key="1">
    <citation type="submission" date="2021-09" db="EMBL/GenBank/DDBJ databases">
        <title>Fulvivirga sp. isolated from coastal sediment.</title>
        <authorList>
            <person name="Yu H."/>
        </authorList>
    </citation>
    <scope>NUCLEOTIDE SEQUENCE</scope>
    <source>
        <strain evidence="3">1062</strain>
    </source>
</reference>
<dbReference type="SUPFAM" id="SSF53474">
    <property type="entry name" value="alpha/beta-Hydrolases"/>
    <property type="match status" value="1"/>
</dbReference>
<accession>A0A9X1L011</accession>
<dbReference type="Pfam" id="PF13205">
    <property type="entry name" value="Big_5"/>
    <property type="match status" value="1"/>
</dbReference>